<dbReference type="EMBL" id="JAOQJX010000011">
    <property type="protein sequence ID" value="MCU6747690.1"/>
    <property type="molecule type" value="Genomic_DNA"/>
</dbReference>
<feature type="compositionally biased region" description="Basic and acidic residues" evidence="1">
    <location>
        <begin position="144"/>
        <end position="154"/>
    </location>
</feature>
<evidence type="ECO:0000256" key="1">
    <source>
        <dbReference type="SAM" id="MobiDB-lite"/>
    </source>
</evidence>
<dbReference type="RefSeq" id="WP_267304078.1">
    <property type="nucleotide sequence ID" value="NZ_JAOQJX010000011.1"/>
</dbReference>
<feature type="region of interest" description="Disordered" evidence="1">
    <location>
        <begin position="40"/>
        <end position="70"/>
    </location>
</feature>
<comment type="caution">
    <text evidence="2">The sequence shown here is derived from an EMBL/GenBank/DDBJ whole genome shotgun (WGS) entry which is preliminary data.</text>
</comment>
<evidence type="ECO:0008006" key="4">
    <source>
        <dbReference type="Google" id="ProtNLM"/>
    </source>
</evidence>
<reference evidence="2 3" key="1">
    <citation type="journal article" date="2021" name="ISME Commun">
        <title>Automated analysis of genomic sequences facilitates high-throughput and comprehensive description of bacteria.</title>
        <authorList>
            <person name="Hitch T.C.A."/>
        </authorList>
    </citation>
    <scope>NUCLEOTIDE SEQUENCE [LARGE SCALE GENOMIC DNA]</scope>
    <source>
        <strain evidence="2 3">H2_18</strain>
    </source>
</reference>
<feature type="compositionally biased region" description="Basic and acidic residues" evidence="1">
    <location>
        <begin position="42"/>
        <end position="70"/>
    </location>
</feature>
<feature type="compositionally biased region" description="Polar residues" evidence="1">
    <location>
        <begin position="1"/>
        <end position="12"/>
    </location>
</feature>
<protein>
    <recommendedName>
        <fullName evidence="4">DUF4355 domain-containing protein</fullName>
    </recommendedName>
</protein>
<evidence type="ECO:0000313" key="3">
    <source>
        <dbReference type="Proteomes" id="UP001652394"/>
    </source>
</evidence>
<sequence length="154" mass="18390">MNEENNLTQEKNLQQEEAPETKEKLFTQEEVNEIIRHRLHERKKEQVHAKQTDEELQKRMSDLDDRENDLKQREERLSRIEYLRSKGYPDELADMIHVSEEGTFEKNVDKLVVAFERSGMMKSKYPSYTPYEGSEAYDFPPVGAKHEPKYSRIR</sequence>
<evidence type="ECO:0000313" key="2">
    <source>
        <dbReference type="EMBL" id="MCU6747690.1"/>
    </source>
</evidence>
<dbReference type="Proteomes" id="UP001652394">
    <property type="component" value="Unassembled WGS sequence"/>
</dbReference>
<feature type="region of interest" description="Disordered" evidence="1">
    <location>
        <begin position="1"/>
        <end position="28"/>
    </location>
</feature>
<accession>A0ABT2TBN7</accession>
<gene>
    <name evidence="2" type="ORF">OCV51_08510</name>
</gene>
<name>A0ABT2TBN7_9FIRM</name>
<keyword evidence="3" id="KW-1185">Reference proteome</keyword>
<proteinExistence type="predicted"/>
<feature type="region of interest" description="Disordered" evidence="1">
    <location>
        <begin position="131"/>
        <end position="154"/>
    </location>
</feature>
<organism evidence="2 3">
    <name type="scientific">Faecalicatena acetigenes</name>
    <dbReference type="NCBI Taxonomy" id="2981790"/>
    <lineage>
        <taxon>Bacteria</taxon>
        <taxon>Bacillati</taxon>
        <taxon>Bacillota</taxon>
        <taxon>Clostridia</taxon>
        <taxon>Lachnospirales</taxon>
        <taxon>Lachnospiraceae</taxon>
        <taxon>Faecalicatena</taxon>
    </lineage>
</organism>